<accession>A0A2Z2NJ89</accession>
<name>A0A2Z2NJ89_9GAMM</name>
<dbReference type="InterPro" id="IPR004352">
    <property type="entry name" value="GH114_TIM-barrel"/>
</dbReference>
<protein>
    <recommendedName>
        <fullName evidence="1">Glycoside-hydrolase family GH114 TIM-barrel domain-containing protein</fullName>
    </recommendedName>
</protein>
<organism evidence="2 3">
    <name type="scientific">Granulosicoccus antarcticus IMCC3135</name>
    <dbReference type="NCBI Taxonomy" id="1192854"/>
    <lineage>
        <taxon>Bacteria</taxon>
        <taxon>Pseudomonadati</taxon>
        <taxon>Pseudomonadota</taxon>
        <taxon>Gammaproteobacteria</taxon>
        <taxon>Chromatiales</taxon>
        <taxon>Granulosicoccaceae</taxon>
        <taxon>Granulosicoccus</taxon>
    </lineage>
</organism>
<evidence type="ECO:0000313" key="3">
    <source>
        <dbReference type="Proteomes" id="UP000250079"/>
    </source>
</evidence>
<proteinExistence type="predicted"/>
<dbReference type="InterPro" id="IPR013785">
    <property type="entry name" value="Aldolase_TIM"/>
</dbReference>
<dbReference type="Gene3D" id="3.20.20.70">
    <property type="entry name" value="Aldolase class I"/>
    <property type="match status" value="1"/>
</dbReference>
<evidence type="ECO:0000313" key="2">
    <source>
        <dbReference type="EMBL" id="ASJ70565.1"/>
    </source>
</evidence>
<sequence length="1102" mass="121440">MRLNRGLVHRLLIIGILLFVSGCQSLSHTQESSFSLNDSWQLSALQNRSNSVTAAESADAILAMHLRKRGVDFAQLSSDTGYVVEGAVSRWHYAGGTSARPVAQLQLDVRDALTGDVVWSDSASDTGRRGQSLTALADELIQTLVEGIPLNAGKAASALPVGMVAEASSAKASDVPLIGGMALKVQASSLNTKGMANGEPLEGRSVAFYYGAQPPVDILSQYDRLVLEPDNIKPADLRAMSARGARAYAYLSVGEVGPTRAYARDMEPAWILGKNPAWDSNVLDLANPSLRKFLVKRAGQLQSDGYGGLFLDTMDSFNLIADTDAERERQQAGLVSLIAEFAKNFPEMKIITNRGFEVMDDIAAHIEAVAAESLYASWNNATQQYTSVPPGDREWLLSKLNHARDDLDLDVIAIDYLPPAQRDKARTVAARIAEHGFIPWVANPELDYIGIGALEVLPRKVLMIFDSTKDGPLEESPVHKFVATPVEYMGYVPEYLDVGREPWPAGELKGRYAGIVTWASRQFKDLAARPWLQKQLDDKVPMAFMVMPPVPMDSRMSESLGISVVQGLDVDSAQLAYRDEFIAPERSMGQRIDSFGLMSESIAASNTTHMSYADKNGKRADIVVTGEFGGFAWQPGLVEDGLDYETYWVVDPFKFLRAALKLPNAPMPDVTTESGKRLWMAHIDGDALPSWAELPGGRLGAEMIYRDILTKYPLPHTVSVVEGEMTEFDAYDDRRQRMFDIARKTFRLDHVELASHTYSHPFKWAKLSEYRKSGKYNLPIEGYEYTSERDIGGSIDFINRELAPPGKKLEVMLWSGDALPLASDLEVLEKRDVPNLNGGLTYITNARNTMTLVSPMARPVGKYLQVYAPIMNENMYTNDWLGPFDGFKRAIETFTLTETPRRLKPLNIYYHFYSGTKIAAIKALEAVYDWSTAQDIYPIHVSDYSRKVPDFRNAGVARYLDGRWKLSGLGEVRSIRMLGKGMWPELQGSAGLAGARQLHDGVYVHTNGASQVSFSLSDKPPKAVHLVSSNGRVLRWDERGEALTLRISAEMPVVVELGGGISRSCALRVGKQSISGQASSNNTVVFSFTTRDTGDAILNCPA</sequence>
<dbReference type="PROSITE" id="PS51257">
    <property type="entry name" value="PROKAR_LIPOPROTEIN"/>
    <property type="match status" value="1"/>
</dbReference>
<evidence type="ECO:0000259" key="1">
    <source>
        <dbReference type="Pfam" id="PF03537"/>
    </source>
</evidence>
<feature type="domain" description="Glycoside-hydrolase family GH114 TIM-barrel" evidence="1">
    <location>
        <begin position="214"/>
        <end position="447"/>
    </location>
</feature>
<dbReference type="Pfam" id="PF03537">
    <property type="entry name" value="Glyco_hydro_114"/>
    <property type="match status" value="1"/>
</dbReference>
<dbReference type="EMBL" id="CP018632">
    <property type="protein sequence ID" value="ASJ70565.1"/>
    <property type="molecule type" value="Genomic_DNA"/>
</dbReference>
<dbReference type="PANTHER" id="PTHR35882">
    <property type="entry name" value="PELA"/>
    <property type="match status" value="1"/>
</dbReference>
<dbReference type="SUPFAM" id="SSF51445">
    <property type="entry name" value="(Trans)glycosidases"/>
    <property type="match status" value="1"/>
</dbReference>
<dbReference type="KEGG" id="gai:IMCC3135_02255"/>
<dbReference type="InterPro" id="IPR017853">
    <property type="entry name" value="GH"/>
</dbReference>
<dbReference type="RefSeq" id="WP_088916097.1">
    <property type="nucleotide sequence ID" value="NZ_CP018632.1"/>
</dbReference>
<dbReference type="CDD" id="cd10922">
    <property type="entry name" value="CE4_PelA_like_C"/>
    <property type="match status" value="1"/>
</dbReference>
<dbReference type="Gene3D" id="3.40.50.10610">
    <property type="entry name" value="ABC-type transport auxiliary lipoprotein component"/>
    <property type="match status" value="1"/>
</dbReference>
<keyword evidence="3" id="KW-1185">Reference proteome</keyword>
<dbReference type="AlphaFoldDB" id="A0A2Z2NJ89"/>
<gene>
    <name evidence="2" type="ORF">IMCC3135_02255</name>
</gene>
<reference evidence="2 3" key="1">
    <citation type="submission" date="2016-12" db="EMBL/GenBank/DDBJ databases">
        <authorList>
            <person name="Song W.-J."/>
            <person name="Kurnit D.M."/>
        </authorList>
    </citation>
    <scope>NUCLEOTIDE SEQUENCE [LARGE SCALE GENOMIC DNA]</scope>
    <source>
        <strain evidence="2 3">IMCC3135</strain>
    </source>
</reference>
<dbReference type="Proteomes" id="UP000250079">
    <property type="component" value="Chromosome"/>
</dbReference>
<dbReference type="PANTHER" id="PTHR35882:SF2">
    <property type="entry name" value="PELA"/>
    <property type="match status" value="1"/>
</dbReference>